<keyword evidence="3" id="KW-1185">Reference proteome</keyword>
<name>A0ABP7A4C2_9ACTN</name>
<reference evidence="3" key="1">
    <citation type="journal article" date="2019" name="Int. J. Syst. Evol. Microbiol.">
        <title>The Global Catalogue of Microorganisms (GCM) 10K type strain sequencing project: providing services to taxonomists for standard genome sequencing and annotation.</title>
        <authorList>
            <consortium name="The Broad Institute Genomics Platform"/>
            <consortium name="The Broad Institute Genome Sequencing Center for Infectious Disease"/>
            <person name="Wu L."/>
            <person name="Ma J."/>
        </authorList>
    </citation>
    <scope>NUCLEOTIDE SEQUENCE [LARGE SCALE GENOMIC DNA]</scope>
    <source>
        <strain evidence="3">JCM 16902</strain>
    </source>
</reference>
<dbReference type="InterPro" id="IPR009061">
    <property type="entry name" value="DNA-bd_dom_put_sf"/>
</dbReference>
<organism evidence="2 3">
    <name type="scientific">Kineosporia mesophila</name>
    <dbReference type="NCBI Taxonomy" id="566012"/>
    <lineage>
        <taxon>Bacteria</taxon>
        <taxon>Bacillati</taxon>
        <taxon>Actinomycetota</taxon>
        <taxon>Actinomycetes</taxon>
        <taxon>Kineosporiales</taxon>
        <taxon>Kineosporiaceae</taxon>
        <taxon>Kineosporia</taxon>
    </lineage>
</organism>
<dbReference type="SUPFAM" id="SSF46955">
    <property type="entry name" value="Putative DNA-binding domain"/>
    <property type="match status" value="1"/>
</dbReference>
<proteinExistence type="predicted"/>
<sequence>MIAPLWTIGDVAEYLQVPKNTLYTWRSQRKGPPSAKIGKYIRYDPDLVRAWTLAQQESGDL</sequence>
<comment type="caution">
    <text evidence="2">The sequence shown here is derived from an EMBL/GenBank/DDBJ whole genome shotgun (WGS) entry which is preliminary data.</text>
</comment>
<evidence type="ECO:0000313" key="3">
    <source>
        <dbReference type="Proteomes" id="UP001501074"/>
    </source>
</evidence>
<dbReference type="EMBL" id="BAAAZO010000009">
    <property type="protein sequence ID" value="GAA3624672.1"/>
    <property type="molecule type" value="Genomic_DNA"/>
</dbReference>
<feature type="domain" description="Helix-turn-helix" evidence="1">
    <location>
        <begin position="7"/>
        <end position="53"/>
    </location>
</feature>
<dbReference type="Gene3D" id="1.10.1660.10">
    <property type="match status" value="1"/>
</dbReference>
<evidence type="ECO:0000313" key="2">
    <source>
        <dbReference type="EMBL" id="GAA3624672.1"/>
    </source>
</evidence>
<dbReference type="Proteomes" id="UP001501074">
    <property type="component" value="Unassembled WGS sequence"/>
</dbReference>
<evidence type="ECO:0000259" key="1">
    <source>
        <dbReference type="Pfam" id="PF12728"/>
    </source>
</evidence>
<protein>
    <recommendedName>
        <fullName evidence="1">Helix-turn-helix domain-containing protein</fullName>
    </recommendedName>
</protein>
<dbReference type="RefSeq" id="WP_331282998.1">
    <property type="nucleotide sequence ID" value="NZ_BAAAZO010000009.1"/>
</dbReference>
<gene>
    <name evidence="2" type="ORF">GCM10022223_47190</name>
</gene>
<dbReference type="InterPro" id="IPR041657">
    <property type="entry name" value="HTH_17"/>
</dbReference>
<accession>A0ABP7A4C2</accession>
<dbReference type="Pfam" id="PF12728">
    <property type="entry name" value="HTH_17"/>
    <property type="match status" value="1"/>
</dbReference>